<evidence type="ECO:0000256" key="7">
    <source>
        <dbReference type="ARBA" id="ARBA00022857"/>
    </source>
</evidence>
<evidence type="ECO:0000256" key="10">
    <source>
        <dbReference type="ARBA" id="ARBA00025810"/>
    </source>
</evidence>
<feature type="binding site" evidence="11">
    <location>
        <begin position="287"/>
        <end position="288"/>
    </location>
    <ligand>
        <name>FMN</name>
        <dbReference type="ChEBI" id="CHEBI:58210"/>
    </ligand>
</feature>
<feature type="binding site" evidence="11">
    <location>
        <position position="220"/>
    </location>
    <ligand>
        <name>FMN</name>
        <dbReference type="ChEBI" id="CHEBI:58210"/>
    </ligand>
</feature>
<feature type="binding site" evidence="11">
    <location>
        <position position="215"/>
    </location>
    <ligand>
        <name>FMN</name>
        <dbReference type="ChEBI" id="CHEBI:58210"/>
    </ligand>
</feature>
<dbReference type="PIRSF" id="PIRSF003314">
    <property type="entry name" value="IPP_isomerase"/>
    <property type="match status" value="1"/>
</dbReference>
<feature type="binding site" evidence="11">
    <location>
        <position position="190"/>
    </location>
    <ligand>
        <name>FMN</name>
        <dbReference type="ChEBI" id="CHEBI:58210"/>
    </ligand>
</feature>
<dbReference type="HAMAP" id="MF_00354">
    <property type="entry name" value="Idi_2"/>
    <property type="match status" value="1"/>
</dbReference>
<feature type="domain" description="FMN-dependent dehydrogenase" evidence="12">
    <location>
        <begin position="174"/>
        <end position="330"/>
    </location>
</feature>
<dbReference type="PANTHER" id="PTHR43665">
    <property type="entry name" value="ISOPENTENYL-DIPHOSPHATE DELTA-ISOMERASE"/>
    <property type="match status" value="1"/>
</dbReference>
<feature type="binding site" evidence="11">
    <location>
        <position position="99"/>
    </location>
    <ligand>
        <name>FMN</name>
        <dbReference type="ChEBI" id="CHEBI:58210"/>
    </ligand>
</feature>
<keyword evidence="8 11" id="KW-0414">Isoprene biosynthesis</keyword>
<sequence length="360" mass="40234">MDENKMREKRKDEHVQLAISPQSNSSLPLSHFDQLLFVHQSLPNIGFNDVSLKVNIQGLQLDTPMYINAMTGGSKMTGEINASLAKIACETGMAMAVGSQHAGLRNETLKETYQVVRKSNPKGIIFANVGADVPLDFALRAIEMLEANALQIHLNVPQELVMPEGERDFKGWLQQIEQVVHHIDIPVIAKEVGFGMSKETIRLLKEIGVQYVDVSGRGGTNFIHIENQRREHREYEYLQGWGQTTPIALLEAHEYLNSMIVFASGGVRNPLDVVKCLSLGAKAVGLASPILKILLKAGVEEAIEEMKHWQEQIKTICTMLGAKNIDELRNCSIVITKEVREWCEARGIDITLFSQRSKQR</sequence>
<keyword evidence="16" id="KW-1185">Reference proteome</keyword>
<evidence type="ECO:0000256" key="5">
    <source>
        <dbReference type="ARBA" id="ARBA00022723"/>
    </source>
</evidence>
<evidence type="ECO:0000259" key="12">
    <source>
        <dbReference type="Pfam" id="PF01070"/>
    </source>
</evidence>
<feature type="binding site" evidence="11">
    <location>
        <begin position="10"/>
        <end position="11"/>
    </location>
    <ligand>
        <name>substrate</name>
    </ligand>
</feature>
<dbReference type="GO" id="GO:0004452">
    <property type="term" value="F:isopentenyl-diphosphate delta-isomerase activity"/>
    <property type="evidence" value="ECO:0007669"/>
    <property type="project" value="UniProtKB-UniRule"/>
</dbReference>
<dbReference type="GO" id="GO:0008299">
    <property type="term" value="P:isoprenoid biosynthetic process"/>
    <property type="evidence" value="ECO:0007669"/>
    <property type="project" value="UniProtKB-UniRule"/>
</dbReference>
<keyword evidence="2 11" id="KW-0963">Cytoplasm</keyword>
<proteinExistence type="inferred from homology"/>
<comment type="cofactor">
    <cofactor evidence="11">
        <name>NADPH</name>
        <dbReference type="ChEBI" id="CHEBI:57783"/>
    </cofactor>
</comment>
<dbReference type="RefSeq" id="WP_035352830.1">
    <property type="nucleotide sequence ID" value="NZ_JAAIWK010000003.1"/>
</dbReference>
<keyword evidence="9 11" id="KW-0413">Isomerase</keyword>
<comment type="cofactor">
    <cofactor evidence="1 11">
        <name>FMN</name>
        <dbReference type="ChEBI" id="CHEBI:58210"/>
    </cofactor>
</comment>
<dbReference type="SUPFAM" id="SSF51395">
    <property type="entry name" value="FMN-linked oxidoreductases"/>
    <property type="match status" value="1"/>
</dbReference>
<dbReference type="EMBL" id="JRUN01000003">
    <property type="protein sequence ID" value="KHD86631.1"/>
    <property type="molecule type" value="Genomic_DNA"/>
</dbReference>
<keyword evidence="6 11" id="KW-0460">Magnesium</keyword>
<gene>
    <name evidence="11" type="primary">fni</name>
    <name evidence="14" type="ORF">G4D61_03265</name>
    <name evidence="13" type="ORF">NG54_02085</name>
</gene>
<keyword evidence="4 11" id="KW-0288">FMN</keyword>
<dbReference type="Pfam" id="PF01070">
    <property type="entry name" value="FMN_dh"/>
    <property type="match status" value="1"/>
</dbReference>
<dbReference type="InterPro" id="IPR000262">
    <property type="entry name" value="FMN-dep_DH"/>
</dbReference>
<dbReference type="InterPro" id="IPR013785">
    <property type="entry name" value="Aldolase_TIM"/>
</dbReference>
<comment type="cofactor">
    <cofactor evidence="11">
        <name>Mg(2+)</name>
        <dbReference type="ChEBI" id="CHEBI:18420"/>
    </cofactor>
</comment>
<reference evidence="14 16" key="2">
    <citation type="submission" date="2020-02" db="EMBL/GenBank/DDBJ databases">
        <authorList>
            <person name="Feng H."/>
        </authorList>
    </citation>
    <scope>NUCLEOTIDE SEQUENCE [LARGE SCALE GENOMIC DNA]</scope>
    <source>
        <strain evidence="14 16">Gsoil 114</strain>
    </source>
</reference>
<feature type="binding site" evidence="11">
    <location>
        <position position="158"/>
    </location>
    <ligand>
        <name>substrate</name>
    </ligand>
</feature>
<organism evidence="13 15">
    <name type="scientific">Heyndrickxia ginsengihumi</name>
    <dbReference type="NCBI Taxonomy" id="363870"/>
    <lineage>
        <taxon>Bacteria</taxon>
        <taxon>Bacillati</taxon>
        <taxon>Bacillota</taxon>
        <taxon>Bacilli</taxon>
        <taxon>Bacillales</taxon>
        <taxon>Bacillaceae</taxon>
        <taxon>Heyndrickxia</taxon>
    </lineage>
</organism>
<feature type="binding site" evidence="11">
    <location>
        <begin position="99"/>
        <end position="101"/>
    </location>
    <ligand>
        <name>substrate</name>
    </ligand>
</feature>
<dbReference type="InterPro" id="IPR011179">
    <property type="entry name" value="IPdP_isomerase"/>
</dbReference>
<comment type="subunit">
    <text evidence="10 11">Homooctamer. Dimer of tetramers.</text>
</comment>
<comment type="caution">
    <text evidence="13">The sequence shown here is derived from an EMBL/GenBank/DDBJ whole genome shotgun (WGS) entry which is preliminary data.</text>
</comment>
<feature type="binding site" evidence="11">
    <location>
        <begin position="69"/>
        <end position="71"/>
    </location>
    <ligand>
        <name>FMN</name>
        <dbReference type="ChEBI" id="CHEBI:58210"/>
    </ligand>
</feature>
<dbReference type="EMBL" id="JAAIWK010000003">
    <property type="protein sequence ID" value="NEY18989.1"/>
    <property type="molecule type" value="Genomic_DNA"/>
</dbReference>
<evidence type="ECO:0000313" key="15">
    <source>
        <dbReference type="Proteomes" id="UP000030588"/>
    </source>
</evidence>
<dbReference type="GO" id="GO:0070402">
    <property type="term" value="F:NADPH binding"/>
    <property type="evidence" value="ECO:0007669"/>
    <property type="project" value="UniProtKB-UniRule"/>
</dbReference>
<evidence type="ECO:0000256" key="9">
    <source>
        <dbReference type="ARBA" id="ARBA00023235"/>
    </source>
</evidence>
<evidence type="ECO:0000256" key="4">
    <source>
        <dbReference type="ARBA" id="ARBA00022643"/>
    </source>
</evidence>
<evidence type="ECO:0000313" key="16">
    <source>
        <dbReference type="Proteomes" id="UP000476934"/>
    </source>
</evidence>
<dbReference type="CDD" id="cd02811">
    <property type="entry name" value="IDI-2_FMN"/>
    <property type="match status" value="1"/>
</dbReference>
<comment type="subcellular location">
    <subcellularLocation>
        <location evidence="11">Cytoplasm</location>
    </subcellularLocation>
</comment>
<keyword evidence="3 11" id="KW-0285">Flavoprotein</keyword>
<keyword evidence="5 11" id="KW-0479">Metal-binding</keyword>
<reference evidence="13 15" key="1">
    <citation type="submission" date="2014-10" db="EMBL/GenBank/DDBJ databases">
        <title>Draft genome of phytase producing Bacillus ginsengihumi strain M2.11.</title>
        <authorList>
            <person name="Toymentseva A."/>
            <person name="Boulygina E.A."/>
            <person name="Kazakov S.V."/>
            <person name="Kayumov I."/>
            <person name="Suleimanova A.D."/>
            <person name="Mardanova A.M."/>
            <person name="Maria S.N."/>
            <person name="Sergey M.Y."/>
            <person name="Sharipova M.R."/>
        </authorList>
    </citation>
    <scope>NUCLEOTIDE SEQUENCE [LARGE SCALE GENOMIC DNA]</scope>
    <source>
        <strain evidence="13 15">M2.11</strain>
    </source>
</reference>
<comment type="function">
    <text evidence="11">Involved in the biosynthesis of isoprenoids. Catalyzes the 1,3-allylic rearrangement of the homoallylic substrate isopentenyl (IPP) to its allylic isomer, dimethylallyl diphosphate (DMAPP).</text>
</comment>
<dbReference type="GO" id="GO:0000287">
    <property type="term" value="F:magnesium ion binding"/>
    <property type="evidence" value="ECO:0007669"/>
    <property type="project" value="UniProtKB-UniRule"/>
</dbReference>
<dbReference type="Proteomes" id="UP000476934">
    <property type="component" value="Unassembled WGS sequence"/>
</dbReference>
<evidence type="ECO:0000256" key="2">
    <source>
        <dbReference type="ARBA" id="ARBA00022490"/>
    </source>
</evidence>
<dbReference type="PANTHER" id="PTHR43665:SF1">
    <property type="entry name" value="ISOPENTENYL-DIPHOSPHATE DELTA-ISOMERASE"/>
    <property type="match status" value="1"/>
</dbReference>
<evidence type="ECO:0000313" key="13">
    <source>
        <dbReference type="EMBL" id="KHD86631.1"/>
    </source>
</evidence>
<evidence type="ECO:0000256" key="6">
    <source>
        <dbReference type="ARBA" id="ARBA00022842"/>
    </source>
</evidence>
<reference evidence="14 16" key="3">
    <citation type="submission" date="2020-03" db="EMBL/GenBank/DDBJ databases">
        <title>Bacillus aquiflavi sp. nov., isolated from yellow water of strong flavor Chinese baijiu in Yibin region of China.</title>
        <authorList>
            <person name="Xie J."/>
        </authorList>
    </citation>
    <scope>NUCLEOTIDE SEQUENCE [LARGE SCALE GENOMIC DNA]</scope>
    <source>
        <strain evidence="14 16">Gsoil 114</strain>
    </source>
</reference>
<feature type="binding site" evidence="11">
    <location>
        <position position="128"/>
    </location>
    <ligand>
        <name>FMN</name>
        <dbReference type="ChEBI" id="CHEBI:58210"/>
    </ligand>
</feature>
<dbReference type="STRING" id="363870.NG54_02085"/>
<comment type="similarity">
    <text evidence="11">Belongs to the IPP isomerase type 2 family.</text>
</comment>
<keyword evidence="7 11" id="KW-0521">NADP</keyword>
<dbReference type="OrthoDB" id="9795032at2"/>
<dbReference type="AlphaFoldDB" id="A0A0A6VGC4"/>
<dbReference type="EC" id="5.3.3.2" evidence="11"/>
<evidence type="ECO:0000256" key="3">
    <source>
        <dbReference type="ARBA" id="ARBA00022630"/>
    </source>
</evidence>
<comment type="catalytic activity">
    <reaction evidence="11">
        <text>isopentenyl diphosphate = dimethylallyl diphosphate</text>
        <dbReference type="Rhea" id="RHEA:23284"/>
        <dbReference type="ChEBI" id="CHEBI:57623"/>
        <dbReference type="ChEBI" id="CHEBI:128769"/>
        <dbReference type="EC" id="5.3.3.2"/>
    </reaction>
</comment>
<accession>A0A0A6VGC4</accession>
<name>A0A0A6VGC4_9BACI</name>
<evidence type="ECO:0000256" key="8">
    <source>
        <dbReference type="ARBA" id="ARBA00023229"/>
    </source>
</evidence>
<evidence type="ECO:0000313" key="14">
    <source>
        <dbReference type="EMBL" id="NEY18989.1"/>
    </source>
</evidence>
<dbReference type="NCBIfam" id="TIGR02151">
    <property type="entry name" value="IPP_isom_2"/>
    <property type="match status" value="1"/>
</dbReference>
<dbReference type="GO" id="GO:0010181">
    <property type="term" value="F:FMN binding"/>
    <property type="evidence" value="ECO:0007669"/>
    <property type="project" value="UniProtKB-UniRule"/>
</dbReference>
<evidence type="ECO:0000256" key="1">
    <source>
        <dbReference type="ARBA" id="ARBA00001917"/>
    </source>
</evidence>
<dbReference type="GO" id="GO:0005737">
    <property type="term" value="C:cytoplasm"/>
    <property type="evidence" value="ECO:0007669"/>
    <property type="project" value="UniProtKB-SubCell"/>
</dbReference>
<evidence type="ECO:0000256" key="11">
    <source>
        <dbReference type="HAMAP-Rule" id="MF_00354"/>
    </source>
</evidence>
<protein>
    <recommendedName>
        <fullName evidence="11">Isopentenyl-diphosphate delta-isomerase</fullName>
        <shortName evidence="11">IPP isomerase</shortName>
        <ecNumber evidence="11">5.3.3.2</ecNumber>
    </recommendedName>
    <alternativeName>
        <fullName evidence="11">Isopentenyl diphosphate:dimethylallyl diphosphate isomerase</fullName>
    </alternativeName>
    <alternativeName>
        <fullName evidence="11">Isopentenyl pyrophosphate isomerase</fullName>
    </alternativeName>
    <alternativeName>
        <fullName evidence="11">Type 2 isopentenyl diphosphate isomerase</fullName>
        <shortName evidence="11">IDI-2</shortName>
    </alternativeName>
</protein>
<comment type="caution">
    <text evidence="11">Lacks conserved residue(s) required for the propagation of feature annotation.</text>
</comment>
<dbReference type="Proteomes" id="UP000030588">
    <property type="component" value="Unassembled WGS sequence"/>
</dbReference>
<dbReference type="GO" id="GO:0016491">
    <property type="term" value="F:oxidoreductase activity"/>
    <property type="evidence" value="ECO:0007669"/>
    <property type="project" value="InterPro"/>
</dbReference>
<feature type="binding site" evidence="11">
    <location>
        <begin position="266"/>
        <end position="268"/>
    </location>
    <ligand>
        <name>FMN</name>
        <dbReference type="ChEBI" id="CHEBI:58210"/>
    </ligand>
</feature>
<feature type="binding site" evidence="11">
    <location>
        <position position="159"/>
    </location>
    <ligand>
        <name>Mg(2+)</name>
        <dbReference type="ChEBI" id="CHEBI:18420"/>
    </ligand>
</feature>
<dbReference type="Gene3D" id="3.20.20.70">
    <property type="entry name" value="Aldolase class I"/>
    <property type="match status" value="1"/>
</dbReference>